<gene>
    <name evidence="1" type="ORF">QAD02_019697</name>
</gene>
<name>A0ACC2PJZ3_9HYME</name>
<accession>A0ACC2PJZ3</accession>
<evidence type="ECO:0000313" key="2">
    <source>
        <dbReference type="Proteomes" id="UP001239111"/>
    </source>
</evidence>
<protein>
    <submittedName>
        <fullName evidence="1">Uncharacterized protein</fullName>
    </submittedName>
</protein>
<dbReference type="Proteomes" id="UP001239111">
    <property type="component" value="Chromosome 1"/>
</dbReference>
<evidence type="ECO:0000313" key="1">
    <source>
        <dbReference type="EMBL" id="KAJ8683905.1"/>
    </source>
</evidence>
<proteinExistence type="predicted"/>
<reference evidence="1" key="1">
    <citation type="submission" date="2023-04" db="EMBL/GenBank/DDBJ databases">
        <title>A chromosome-level genome assembly of the parasitoid wasp Eretmocerus hayati.</title>
        <authorList>
            <person name="Zhong Y."/>
            <person name="Liu S."/>
            <person name="Liu Y."/>
        </authorList>
    </citation>
    <scope>NUCLEOTIDE SEQUENCE</scope>
    <source>
        <strain evidence="1">ZJU_SS_LIU_2023</strain>
    </source>
</reference>
<organism evidence="1 2">
    <name type="scientific">Eretmocerus hayati</name>
    <dbReference type="NCBI Taxonomy" id="131215"/>
    <lineage>
        <taxon>Eukaryota</taxon>
        <taxon>Metazoa</taxon>
        <taxon>Ecdysozoa</taxon>
        <taxon>Arthropoda</taxon>
        <taxon>Hexapoda</taxon>
        <taxon>Insecta</taxon>
        <taxon>Pterygota</taxon>
        <taxon>Neoptera</taxon>
        <taxon>Endopterygota</taxon>
        <taxon>Hymenoptera</taxon>
        <taxon>Apocrita</taxon>
        <taxon>Proctotrupomorpha</taxon>
        <taxon>Chalcidoidea</taxon>
        <taxon>Aphelinidae</taxon>
        <taxon>Aphelininae</taxon>
        <taxon>Eretmocerus</taxon>
    </lineage>
</organism>
<sequence>MSGFDENPFGEPNINNDPFSDPAVQKAASSISNKGIEDYNPFANQGGNTGPQVRGASNPPLYGGAAPSAQQPGYGGTATAVQQPAMLQTSTQEAAPPNYARSAQQTIPQSNSGMFSPTSQPPNEPWRRNTQDMNNTPYYPRRNNWPPLPESCCVQPCFYQDIDVEIQADFQNIVRQLYHLWIFHGLVYLTNVVGGLALVLANADGGTELFTLAIMWLILLVPFSFICWFRPAYQAFKNDSSFNFMVYFFMCSLQAIITGYQSLGLHSSGTCGIFRALATFNSVNIFVGLIVLVIAIGFIVAAAGDAFLIMKVHRIYRSTGASVIKAQQEFTSSFLRNEHVQGAAANVAASAVRAQVNNMTQPRY</sequence>
<comment type="caution">
    <text evidence="1">The sequence shown here is derived from an EMBL/GenBank/DDBJ whole genome shotgun (WGS) entry which is preliminary data.</text>
</comment>
<dbReference type="EMBL" id="CM056741">
    <property type="protein sequence ID" value="KAJ8683905.1"/>
    <property type="molecule type" value="Genomic_DNA"/>
</dbReference>
<keyword evidence="2" id="KW-1185">Reference proteome</keyword>